<dbReference type="Proteomes" id="UP000821845">
    <property type="component" value="Chromosome 7"/>
</dbReference>
<evidence type="ECO:0000313" key="2">
    <source>
        <dbReference type="Proteomes" id="UP000821845"/>
    </source>
</evidence>
<name>A0ACB7RVH9_HYAAI</name>
<dbReference type="EMBL" id="CM023487">
    <property type="protein sequence ID" value="KAH6926468.1"/>
    <property type="molecule type" value="Genomic_DNA"/>
</dbReference>
<comment type="caution">
    <text evidence="1">The sequence shown here is derived from an EMBL/GenBank/DDBJ whole genome shotgun (WGS) entry which is preliminary data.</text>
</comment>
<proteinExistence type="predicted"/>
<keyword evidence="2" id="KW-1185">Reference proteome</keyword>
<organism evidence="1 2">
    <name type="scientific">Hyalomma asiaticum</name>
    <name type="common">Tick</name>
    <dbReference type="NCBI Taxonomy" id="266040"/>
    <lineage>
        <taxon>Eukaryota</taxon>
        <taxon>Metazoa</taxon>
        <taxon>Ecdysozoa</taxon>
        <taxon>Arthropoda</taxon>
        <taxon>Chelicerata</taxon>
        <taxon>Arachnida</taxon>
        <taxon>Acari</taxon>
        <taxon>Parasitiformes</taxon>
        <taxon>Ixodida</taxon>
        <taxon>Ixodoidea</taxon>
        <taxon>Ixodidae</taxon>
        <taxon>Hyalomminae</taxon>
        <taxon>Hyalomma</taxon>
    </lineage>
</organism>
<protein>
    <submittedName>
        <fullName evidence="1">Uncharacterized protein</fullName>
    </submittedName>
</protein>
<evidence type="ECO:0000313" key="1">
    <source>
        <dbReference type="EMBL" id="KAH6926468.1"/>
    </source>
</evidence>
<gene>
    <name evidence="1" type="ORF">HPB50_018728</name>
</gene>
<accession>A0ACB7RVH9</accession>
<sequence>MPCAASMQCAGSRKIHVVSDLPVGHNLQDHLFLLGTCATTTKNVQVWPQSVPPVTQYALFRTGPFALPAGIEATAFMNTSYGSREYPDFQAHLLSISGASVEGERFIKDLGVRQDIYDAYFKPKRGSNAFHIGVALNRLKSRGFIKLRSRRYTDSPILDPRYYTHPDDVKMAAEAMGQAIRLMKTKAFAALGTKPWDVHFPPCKSHPIWSNEYMQCLARYLSPTSWHPCCTNPMGSGKRAVVDPRLSVRFGPFTRLGPPQGKRAGVNTVCSLAATIGVFLVWAYLEIVQSLSASSRGHTDRYRFPRRLRVEIENLCRCAHANDTVVSQLDTAKGGHICVCYDESDLFATEAGDLPSPYNVSSMVSTGNAPQENASEHGVTQLLGNGSANA</sequence>
<reference evidence="1" key="1">
    <citation type="submission" date="2020-05" db="EMBL/GenBank/DDBJ databases">
        <title>Large-scale comparative analyses of tick genomes elucidate their genetic diversity and vector capacities.</title>
        <authorList>
            <person name="Jia N."/>
            <person name="Wang J."/>
            <person name="Shi W."/>
            <person name="Du L."/>
            <person name="Sun Y."/>
            <person name="Zhan W."/>
            <person name="Jiang J."/>
            <person name="Wang Q."/>
            <person name="Zhang B."/>
            <person name="Ji P."/>
            <person name="Sakyi L.B."/>
            <person name="Cui X."/>
            <person name="Yuan T."/>
            <person name="Jiang B."/>
            <person name="Yang W."/>
            <person name="Lam T.T.-Y."/>
            <person name="Chang Q."/>
            <person name="Ding S."/>
            <person name="Wang X."/>
            <person name="Zhu J."/>
            <person name="Ruan X."/>
            <person name="Zhao L."/>
            <person name="Wei J."/>
            <person name="Que T."/>
            <person name="Du C."/>
            <person name="Cheng J."/>
            <person name="Dai P."/>
            <person name="Han X."/>
            <person name="Huang E."/>
            <person name="Gao Y."/>
            <person name="Liu J."/>
            <person name="Shao H."/>
            <person name="Ye R."/>
            <person name="Li L."/>
            <person name="Wei W."/>
            <person name="Wang X."/>
            <person name="Wang C."/>
            <person name="Yang T."/>
            <person name="Huo Q."/>
            <person name="Li W."/>
            <person name="Guo W."/>
            <person name="Chen H."/>
            <person name="Zhou L."/>
            <person name="Ni X."/>
            <person name="Tian J."/>
            <person name="Zhou Y."/>
            <person name="Sheng Y."/>
            <person name="Liu T."/>
            <person name="Pan Y."/>
            <person name="Xia L."/>
            <person name="Li J."/>
            <person name="Zhao F."/>
            <person name="Cao W."/>
        </authorList>
    </citation>
    <scope>NUCLEOTIDE SEQUENCE</scope>
    <source>
        <strain evidence="1">Hyas-2018</strain>
    </source>
</reference>